<dbReference type="PANTHER" id="PTHR43788:SF8">
    <property type="entry name" value="DNA-BINDING PROTEIN SMUBP-2"/>
    <property type="match status" value="1"/>
</dbReference>
<evidence type="ECO:0000256" key="3">
    <source>
        <dbReference type="ARBA" id="ARBA00022801"/>
    </source>
</evidence>
<keyword evidence="10" id="KW-1185">Reference proteome</keyword>
<keyword evidence="6" id="KW-0175">Coiled coil</keyword>
<dbReference type="Gene3D" id="3.40.50.300">
    <property type="entry name" value="P-loop containing nucleotide triphosphate hydrolases"/>
    <property type="match status" value="3"/>
</dbReference>
<protein>
    <submittedName>
        <fullName evidence="9">ATP-binding protein</fullName>
    </submittedName>
</protein>
<keyword evidence="4" id="KW-0347">Helicase</keyword>
<feature type="domain" description="DNA2/NAM7 helicase-like C-terminal" evidence="8">
    <location>
        <begin position="863"/>
        <end position="983"/>
    </location>
</feature>
<name>A0ABX8FAY5_9BACI</name>
<dbReference type="InterPro" id="IPR041679">
    <property type="entry name" value="DNA2/NAM7-like_C"/>
</dbReference>
<evidence type="ECO:0000256" key="4">
    <source>
        <dbReference type="ARBA" id="ARBA00022806"/>
    </source>
</evidence>
<dbReference type="PANTHER" id="PTHR43788">
    <property type="entry name" value="DNA2/NAM7 HELICASE FAMILY MEMBER"/>
    <property type="match status" value="1"/>
</dbReference>
<organism evidence="9 10">
    <name type="scientific">Cytobacillus gottheilii</name>
    <dbReference type="NCBI Taxonomy" id="859144"/>
    <lineage>
        <taxon>Bacteria</taxon>
        <taxon>Bacillati</taxon>
        <taxon>Bacillota</taxon>
        <taxon>Bacilli</taxon>
        <taxon>Bacillales</taxon>
        <taxon>Bacillaceae</taxon>
        <taxon>Cytobacillus</taxon>
    </lineage>
</organism>
<dbReference type="Proteomes" id="UP000679247">
    <property type="component" value="Chromosome"/>
</dbReference>
<dbReference type="RefSeq" id="WP_214476302.1">
    <property type="nucleotide sequence ID" value="NZ_CP071709.1"/>
</dbReference>
<evidence type="ECO:0000259" key="7">
    <source>
        <dbReference type="Pfam" id="PF13086"/>
    </source>
</evidence>
<evidence type="ECO:0000313" key="9">
    <source>
        <dbReference type="EMBL" id="QVY61255.1"/>
    </source>
</evidence>
<dbReference type="InterPro" id="IPR050534">
    <property type="entry name" value="Coronavir_polyprotein_1ab"/>
</dbReference>
<evidence type="ECO:0000256" key="1">
    <source>
        <dbReference type="ARBA" id="ARBA00007913"/>
    </source>
</evidence>
<dbReference type="GO" id="GO:0005524">
    <property type="term" value="F:ATP binding"/>
    <property type="evidence" value="ECO:0007669"/>
    <property type="project" value="UniProtKB-KW"/>
</dbReference>
<dbReference type="Pfam" id="PF13086">
    <property type="entry name" value="AAA_11"/>
    <property type="match status" value="1"/>
</dbReference>
<proteinExistence type="inferred from homology"/>
<keyword evidence="5 9" id="KW-0067">ATP-binding</keyword>
<evidence type="ECO:0000256" key="6">
    <source>
        <dbReference type="SAM" id="Coils"/>
    </source>
</evidence>
<gene>
    <name evidence="9" type="ORF">J1899_20220</name>
</gene>
<feature type="domain" description="DNA2/NAM7 helicase helicase" evidence="7">
    <location>
        <begin position="279"/>
        <end position="766"/>
    </location>
</feature>
<dbReference type="SUPFAM" id="SSF52540">
    <property type="entry name" value="P-loop containing nucleoside triphosphate hydrolases"/>
    <property type="match status" value="1"/>
</dbReference>
<evidence type="ECO:0000256" key="5">
    <source>
        <dbReference type="ARBA" id="ARBA00022840"/>
    </source>
</evidence>
<evidence type="ECO:0000313" key="10">
    <source>
        <dbReference type="Proteomes" id="UP000679247"/>
    </source>
</evidence>
<feature type="coiled-coil region" evidence="6">
    <location>
        <begin position="462"/>
        <end position="499"/>
    </location>
</feature>
<dbReference type="InterPro" id="IPR041677">
    <property type="entry name" value="DNA2/NAM7_AAA_11"/>
</dbReference>
<keyword evidence="3" id="KW-0378">Hydrolase</keyword>
<dbReference type="EMBL" id="CP071709">
    <property type="protein sequence ID" value="QVY61255.1"/>
    <property type="molecule type" value="Genomic_DNA"/>
</dbReference>
<dbReference type="Pfam" id="PF13087">
    <property type="entry name" value="AAA_12"/>
    <property type="match status" value="1"/>
</dbReference>
<feature type="coiled-coil region" evidence="6">
    <location>
        <begin position="558"/>
        <end position="613"/>
    </location>
</feature>
<sequence>MGSVDVQAVLKAWGLVEAMAPGEVSGKKAEYKKDYFKNNESRKRTRKIEHYEKPWVNHQLKNQNEHKIQFRYYMGCYTHYKLVEVLRDIFKNEDEIINKDLKSLFSFTFLVDNNGNYIENSMFVPFLMYALKTMKRNSNIQYKELTTPYRDLIQLFEEDAQNIFLNGVTKDSLNLIHDAYLKYFYILEDNSLTYLEIEIKKIESAFSSKNFNSFYLEDIKQILAKGENDTLRRFINGSSSNERLDINENRSYIEETIQPINLPDGRWPSPVKHRLSLMQQISVNQILNNNEKISSVNGPPGTGKTTLLKDIFANIIVQRAQAMTLLDQPTKAFTKIKTIQLEGYNYPIYALDPKLSKYSMVVTSSNNGAVENISKDLPKLDEVIRSSNNDFDRVYATEAKELSMFPLTAKELLGNNYETWGLFSAALGKNENINTYGSTLFRTNDQECFIAKLEEESTNVSIQDWEDAINEFKNIYNTIQQEKNKLQKVYEEFNEIKEYNRQLKIVTEEFTKNKAKHANALEKKKHLEHQKMLTEQQIHNSPNIPLIKKLLGFKNVKKIELKKELNDIISQLKSEEETLYLMGKKTNNSNKQIIELKMKIKIFNDQLNQYQKQGLVISDDQYWSNTPEAYKNRQLNTPWITDELNFKRGQLFLKAMKIHKLILCFNYAAIKSTVRLIKFRSQLNLNDKEHKEYLKNMWQTAHLITPLISTTFASFSSMYKGIEHDFIDFLFIDEAGQASPQQSAGAIWRSKKVIAVGDPVQIEPVITMDQTILSDIRKYYKVNDTFIGKGVSVQNLADAANPYGTFNSYGDWIGIPLWVHRRCKNPMFSIANIIAYDNKMVLSNNGEGKGVWFDCKGATSNRQFVKEQGDLVSDKIAELWRKTDSPPNAYVISPFTEVKNEIKKLLRNRLLAMNISKIEVESWLRKSVGTVHTFQGKEANIVFFVTGTDESTDGAANWSCSKPNLINVAVTRAKEEFYIIGDHERLSKKPYYANISNNVELIDVNKFAIKN</sequence>
<evidence type="ECO:0000259" key="8">
    <source>
        <dbReference type="Pfam" id="PF13087"/>
    </source>
</evidence>
<dbReference type="InterPro" id="IPR027417">
    <property type="entry name" value="P-loop_NTPase"/>
</dbReference>
<comment type="similarity">
    <text evidence="1">Belongs to the DNA2/NAM7 helicase family.</text>
</comment>
<accession>A0ABX8FAY5</accession>
<keyword evidence="2" id="KW-0547">Nucleotide-binding</keyword>
<evidence type="ECO:0000256" key="2">
    <source>
        <dbReference type="ARBA" id="ARBA00022741"/>
    </source>
</evidence>
<reference evidence="9 10" key="1">
    <citation type="submission" date="2021-03" db="EMBL/GenBank/DDBJ databases">
        <title>The first data on the complete genome of the tetrodotoxin-producing bacterium.</title>
        <authorList>
            <person name="Melnikova D.I."/>
            <person name="Nijland R."/>
            <person name="Magarlamov T.Y."/>
        </authorList>
    </citation>
    <scope>NUCLEOTIDE SEQUENCE [LARGE SCALE GENOMIC DNA]</scope>
    <source>
        <strain evidence="9 10">1839</strain>
    </source>
</reference>